<evidence type="ECO:0000256" key="1">
    <source>
        <dbReference type="SAM" id="MobiDB-lite"/>
    </source>
</evidence>
<dbReference type="Proteomes" id="UP001184614">
    <property type="component" value="Unassembled WGS sequence"/>
</dbReference>
<feature type="transmembrane region" description="Helical" evidence="2">
    <location>
        <begin position="73"/>
        <end position="91"/>
    </location>
</feature>
<dbReference type="EMBL" id="JAVDQT010000008">
    <property type="protein sequence ID" value="MDR6434125.1"/>
    <property type="molecule type" value="Genomic_DNA"/>
</dbReference>
<feature type="region of interest" description="Disordered" evidence="1">
    <location>
        <begin position="38"/>
        <end position="59"/>
    </location>
</feature>
<gene>
    <name evidence="3" type="ORF">J2782_003873</name>
</gene>
<sequence length="95" mass="10673">MGERHQAGIGEGGNPGRERQDEAQRILERLAREQTGPQAMVRRGLSRTSKHLSADDAPENDPIELWATRVGRWLGLIITLAIIVWLISYLMQSQV</sequence>
<name>A0ABU1MDK4_9HYPH</name>
<keyword evidence="2" id="KW-0812">Transmembrane</keyword>
<comment type="caution">
    <text evidence="3">The sequence shown here is derived from an EMBL/GenBank/DDBJ whole genome shotgun (WGS) entry which is preliminary data.</text>
</comment>
<keyword evidence="4" id="KW-1185">Reference proteome</keyword>
<reference evidence="3 4" key="1">
    <citation type="submission" date="2023-07" db="EMBL/GenBank/DDBJ databases">
        <title>Sorghum-associated microbial communities from plants grown in Nebraska, USA.</title>
        <authorList>
            <person name="Schachtman D."/>
        </authorList>
    </citation>
    <scope>NUCLEOTIDE SEQUENCE [LARGE SCALE GENOMIC DNA]</scope>
    <source>
        <strain evidence="3 4">DS1730</strain>
    </source>
</reference>
<proteinExistence type="predicted"/>
<dbReference type="RefSeq" id="WP_310015421.1">
    <property type="nucleotide sequence ID" value="NZ_JAVDQT010000008.1"/>
</dbReference>
<protein>
    <submittedName>
        <fullName evidence="3">Uncharacterized protein</fullName>
    </submittedName>
</protein>
<evidence type="ECO:0000313" key="3">
    <source>
        <dbReference type="EMBL" id="MDR6434125.1"/>
    </source>
</evidence>
<accession>A0ABU1MDK4</accession>
<keyword evidence="2" id="KW-0472">Membrane</keyword>
<keyword evidence="2" id="KW-1133">Transmembrane helix</keyword>
<evidence type="ECO:0000256" key="2">
    <source>
        <dbReference type="SAM" id="Phobius"/>
    </source>
</evidence>
<feature type="region of interest" description="Disordered" evidence="1">
    <location>
        <begin position="1"/>
        <end position="22"/>
    </location>
</feature>
<evidence type="ECO:0000313" key="4">
    <source>
        <dbReference type="Proteomes" id="UP001184614"/>
    </source>
</evidence>
<organism evidence="3 4">
    <name type="scientific">Brucella pseudogrignonensis</name>
    <dbReference type="NCBI Taxonomy" id="419475"/>
    <lineage>
        <taxon>Bacteria</taxon>
        <taxon>Pseudomonadati</taxon>
        <taxon>Pseudomonadota</taxon>
        <taxon>Alphaproteobacteria</taxon>
        <taxon>Hyphomicrobiales</taxon>
        <taxon>Brucellaceae</taxon>
        <taxon>Brucella/Ochrobactrum group</taxon>
        <taxon>Brucella</taxon>
    </lineage>
</organism>